<feature type="non-terminal residue" evidence="2">
    <location>
        <position position="1"/>
    </location>
</feature>
<dbReference type="SUPFAM" id="SSF56399">
    <property type="entry name" value="ADP-ribosylation"/>
    <property type="match status" value="1"/>
</dbReference>
<dbReference type="GO" id="GO:0003950">
    <property type="term" value="F:NAD+ poly-ADP-ribosyltransferase activity"/>
    <property type="evidence" value="ECO:0007669"/>
    <property type="project" value="InterPro"/>
</dbReference>
<gene>
    <name evidence="2" type="ORF">KIPB_004226</name>
</gene>
<feature type="domain" description="PARP catalytic" evidence="1">
    <location>
        <begin position="219"/>
        <end position="287"/>
    </location>
</feature>
<dbReference type="EMBL" id="BDIP01000886">
    <property type="protein sequence ID" value="GIQ82988.1"/>
    <property type="molecule type" value="Genomic_DNA"/>
</dbReference>
<evidence type="ECO:0000313" key="2">
    <source>
        <dbReference type="EMBL" id="GIQ82988.1"/>
    </source>
</evidence>
<dbReference type="InterPro" id="IPR012317">
    <property type="entry name" value="Poly(ADP-ribose)pol_cat_dom"/>
</dbReference>
<sequence>ALLLRHDGRVMDNNTDIKVLWDTSPLGIPLVTVSVVRGEQHPQDMTTPAYHPPPLDTLSQESVSVIEVSEDDGFEAKTPKPKGAAKKAVPTIAEQLAAQYGKAKKATQPTAFQAAFQAIQRKQQALANVPDLNALPQMPLMGGGVPAPTPAKRGRPKKNKTPQMEAYRQVPVDLDHPAMAKYIAQLKTAGARKVTRISMIDHSRYTRLVDDAGQRGQPLTPAWHGTSMRNVELALGHGGVTNSHRGVNGQAHGPGVYMASTPQMSYSSDADVAGNRVMLLHYVDMSKATKHNPIVLPDNDSFALRFVFFFTM</sequence>
<proteinExistence type="predicted"/>
<dbReference type="Proteomes" id="UP000265618">
    <property type="component" value="Unassembled WGS sequence"/>
</dbReference>
<reference evidence="2 3" key="1">
    <citation type="journal article" date="2018" name="PLoS ONE">
        <title>The draft genome of Kipferlia bialata reveals reductive genome evolution in fornicate parasites.</title>
        <authorList>
            <person name="Tanifuji G."/>
            <person name="Takabayashi S."/>
            <person name="Kume K."/>
            <person name="Takagi M."/>
            <person name="Nakayama T."/>
            <person name="Kamikawa R."/>
            <person name="Inagaki Y."/>
            <person name="Hashimoto T."/>
        </authorList>
    </citation>
    <scope>NUCLEOTIDE SEQUENCE [LARGE SCALE GENOMIC DNA]</scope>
    <source>
        <strain evidence="2">NY0173</strain>
    </source>
</reference>
<keyword evidence="3" id="KW-1185">Reference proteome</keyword>
<dbReference type="Gene3D" id="3.90.228.10">
    <property type="match status" value="1"/>
</dbReference>
<comment type="caution">
    <text evidence="2">The sequence shown here is derived from an EMBL/GenBank/DDBJ whole genome shotgun (WGS) entry which is preliminary data.</text>
</comment>
<dbReference type="AlphaFoldDB" id="A0A9K3CVC6"/>
<name>A0A9K3CVC6_9EUKA</name>
<dbReference type="Pfam" id="PF00644">
    <property type="entry name" value="PARP"/>
    <property type="match status" value="1"/>
</dbReference>
<organism evidence="2 3">
    <name type="scientific">Kipferlia bialata</name>
    <dbReference type="NCBI Taxonomy" id="797122"/>
    <lineage>
        <taxon>Eukaryota</taxon>
        <taxon>Metamonada</taxon>
        <taxon>Carpediemonas-like organisms</taxon>
        <taxon>Kipferlia</taxon>
    </lineage>
</organism>
<accession>A0A9K3CVC6</accession>
<evidence type="ECO:0000313" key="3">
    <source>
        <dbReference type="Proteomes" id="UP000265618"/>
    </source>
</evidence>
<evidence type="ECO:0000259" key="1">
    <source>
        <dbReference type="Pfam" id="PF00644"/>
    </source>
</evidence>
<protein>
    <recommendedName>
        <fullName evidence="1">PARP catalytic domain-containing protein</fullName>
    </recommendedName>
</protein>